<dbReference type="WBParaSite" id="SMUV_0000085301-mRNA-1">
    <property type="protein sequence ID" value="SMUV_0000085301-mRNA-1"/>
    <property type="gene ID" value="SMUV_0000085301"/>
</dbReference>
<dbReference type="Proteomes" id="UP000046393">
    <property type="component" value="Unplaced"/>
</dbReference>
<sequence>MRYSRTAWEESVIGLTEFQPLMGDLNTGGSSSRDDIFLLPVSSPSSSHRFNHCNMFRCCWGLFRRRRAVHSRTIRVGHGPISGPLYAFPPNVVCNRKYNVFTFVPLVCFF</sequence>
<accession>A0A0N5A9R7</accession>
<dbReference type="STRING" id="451379.A0A0N5A9R7"/>
<organism evidence="1 2">
    <name type="scientific">Syphacia muris</name>
    <dbReference type="NCBI Taxonomy" id="451379"/>
    <lineage>
        <taxon>Eukaryota</taxon>
        <taxon>Metazoa</taxon>
        <taxon>Ecdysozoa</taxon>
        <taxon>Nematoda</taxon>
        <taxon>Chromadorea</taxon>
        <taxon>Rhabditida</taxon>
        <taxon>Spirurina</taxon>
        <taxon>Oxyuridomorpha</taxon>
        <taxon>Oxyuroidea</taxon>
        <taxon>Oxyuridae</taxon>
        <taxon>Syphacia</taxon>
    </lineage>
</organism>
<evidence type="ECO:0000313" key="2">
    <source>
        <dbReference type="WBParaSite" id="SMUV_0000085301-mRNA-1"/>
    </source>
</evidence>
<reference evidence="2" key="1">
    <citation type="submission" date="2017-02" db="UniProtKB">
        <authorList>
            <consortium name="WormBaseParasite"/>
        </authorList>
    </citation>
    <scope>IDENTIFICATION</scope>
</reference>
<evidence type="ECO:0000313" key="1">
    <source>
        <dbReference type="Proteomes" id="UP000046393"/>
    </source>
</evidence>
<name>A0A0N5A9R7_9BILA</name>
<protein>
    <submittedName>
        <fullName evidence="2">Uncharacterized protein</fullName>
    </submittedName>
</protein>
<proteinExistence type="predicted"/>
<keyword evidence="1" id="KW-1185">Reference proteome</keyword>
<dbReference type="AlphaFoldDB" id="A0A0N5A9R7"/>